<protein>
    <submittedName>
        <fullName evidence="1">Uncharacterized protein</fullName>
    </submittedName>
</protein>
<dbReference type="PATRIC" id="fig|121290.4.peg.2304"/>
<evidence type="ECO:0000313" key="2">
    <source>
        <dbReference type="Proteomes" id="UP000059074"/>
    </source>
</evidence>
<comment type="caution">
    <text evidence="1">The sequence shown here is derived from an EMBL/GenBank/DDBJ whole genome shotgun (WGS) entry which is preliminary data.</text>
</comment>
<dbReference type="STRING" id="121290.APY04_0410"/>
<name>A0A109BML1_HYPSL</name>
<reference evidence="1 2" key="1">
    <citation type="submission" date="2015-10" db="EMBL/GenBank/DDBJ databases">
        <title>Transcriptomic analysis of a linuron degrading triple-species bacterial consortium.</title>
        <authorList>
            <person name="Albers P."/>
        </authorList>
    </citation>
    <scope>NUCLEOTIDE SEQUENCE [LARGE SCALE GENOMIC DNA]</scope>
    <source>
        <strain evidence="1 2">WDL6</strain>
    </source>
</reference>
<accession>A0A109BML1</accession>
<proteinExistence type="predicted"/>
<evidence type="ECO:0000313" key="1">
    <source>
        <dbReference type="EMBL" id="KWT71557.1"/>
    </source>
</evidence>
<keyword evidence="2" id="KW-1185">Reference proteome</keyword>
<dbReference type="AlphaFoldDB" id="A0A109BML1"/>
<dbReference type="EMBL" id="LMTR01000020">
    <property type="protein sequence ID" value="KWT71557.1"/>
    <property type="molecule type" value="Genomic_DNA"/>
</dbReference>
<dbReference type="Proteomes" id="UP000059074">
    <property type="component" value="Unassembled WGS sequence"/>
</dbReference>
<sequence length="55" mass="5961">MGAVILKAPGRTVLWITPSVARKRLSPLMESEVACQGSATAAAGLERRRRDARRV</sequence>
<organism evidence="1 2">
    <name type="scientific">Hyphomicrobium sulfonivorans</name>
    <dbReference type="NCBI Taxonomy" id="121290"/>
    <lineage>
        <taxon>Bacteria</taxon>
        <taxon>Pseudomonadati</taxon>
        <taxon>Pseudomonadota</taxon>
        <taxon>Alphaproteobacteria</taxon>
        <taxon>Hyphomicrobiales</taxon>
        <taxon>Hyphomicrobiaceae</taxon>
        <taxon>Hyphomicrobium</taxon>
    </lineage>
</organism>
<gene>
    <name evidence="1" type="ORF">APY04_0410</name>
</gene>